<dbReference type="Proteomes" id="UP000035963">
    <property type="component" value="Unassembled WGS sequence"/>
</dbReference>
<keyword evidence="1" id="KW-0732">Signal</keyword>
<dbReference type="EMBL" id="AEJF01000230">
    <property type="protein sequence ID" value="KLU21047.1"/>
    <property type="molecule type" value="Genomic_DNA"/>
</dbReference>
<dbReference type="AlphaFoldDB" id="A0A0J1CK10"/>
<accession>A0A0J1CK10</accession>
<dbReference type="Pfam" id="PF00497">
    <property type="entry name" value="SBP_bac_3"/>
    <property type="match status" value="1"/>
</dbReference>
<evidence type="ECO:0000313" key="3">
    <source>
        <dbReference type="EMBL" id="KLU21047.1"/>
    </source>
</evidence>
<reference evidence="3 4" key="1">
    <citation type="journal article" date="2015" name="Genome Announc.">
        <title>Draft Genome Sequence of Burkholderia sp. Strain PML1(12), an Ectomycorrhizosphere-Inhabiting Bacterium with Effective Mineral-Weathering Ability.</title>
        <authorList>
            <person name="Uroz S."/>
            <person name="Oger P."/>
        </authorList>
    </citation>
    <scope>NUCLEOTIDE SEQUENCE [LARGE SCALE GENOMIC DNA]</scope>
    <source>
        <strain evidence="4">PML1(12)</strain>
    </source>
</reference>
<protein>
    <submittedName>
        <fullName evidence="3">Polar amino acid ABC transporter substrate-binding protein</fullName>
    </submittedName>
</protein>
<dbReference type="PANTHER" id="PTHR35936">
    <property type="entry name" value="MEMBRANE-BOUND LYTIC MUREIN TRANSGLYCOSYLASE F"/>
    <property type="match status" value="1"/>
</dbReference>
<keyword evidence="4" id="KW-1185">Reference proteome</keyword>
<dbReference type="OrthoDB" id="9768183at2"/>
<dbReference type="PANTHER" id="PTHR35936:SF17">
    <property type="entry name" value="ARGININE-BINDING EXTRACELLULAR PROTEIN ARTP"/>
    <property type="match status" value="1"/>
</dbReference>
<comment type="caution">
    <text evidence="3">The sequence shown here is derived from an EMBL/GenBank/DDBJ whole genome shotgun (WGS) entry which is preliminary data.</text>
</comment>
<dbReference type="SUPFAM" id="SSF53850">
    <property type="entry name" value="Periplasmic binding protein-like II"/>
    <property type="match status" value="1"/>
</dbReference>
<dbReference type="PATRIC" id="fig|908627.4.peg.8495"/>
<dbReference type="Gene3D" id="3.40.190.10">
    <property type="entry name" value="Periplasmic binding protein-like II"/>
    <property type="match status" value="2"/>
</dbReference>
<dbReference type="RefSeq" id="WP_047897358.1">
    <property type="nucleotide sequence ID" value="NZ_AEJF01000230.1"/>
</dbReference>
<feature type="domain" description="Solute-binding protein family 3/N-terminal" evidence="2">
    <location>
        <begin position="42"/>
        <end position="266"/>
    </location>
</feature>
<name>A0A0J1CK10_9BURK</name>
<dbReference type="InterPro" id="IPR001638">
    <property type="entry name" value="Solute-binding_3/MltF_N"/>
</dbReference>
<organism evidence="3 4">
    <name type="scientific">Caballeronia mineralivorans PML1(12)</name>
    <dbReference type="NCBI Taxonomy" id="908627"/>
    <lineage>
        <taxon>Bacteria</taxon>
        <taxon>Pseudomonadati</taxon>
        <taxon>Pseudomonadota</taxon>
        <taxon>Betaproteobacteria</taxon>
        <taxon>Burkholderiales</taxon>
        <taxon>Burkholderiaceae</taxon>
        <taxon>Caballeronia</taxon>
    </lineage>
</organism>
<evidence type="ECO:0000256" key="1">
    <source>
        <dbReference type="ARBA" id="ARBA00022729"/>
    </source>
</evidence>
<dbReference type="SMART" id="SM00062">
    <property type="entry name" value="PBPb"/>
    <property type="match status" value="1"/>
</dbReference>
<proteinExistence type="predicted"/>
<evidence type="ECO:0000313" key="4">
    <source>
        <dbReference type="Proteomes" id="UP000035963"/>
    </source>
</evidence>
<sequence>MPSLVARSLKSFNLRKWHRTALAGVVLSLGIAGHNAVFAAQTLTAGSPPTSAPMTFLDVKTKTLQGVMPDLIREIGKRQGFDVQFDAIPFAALIQSAVSGKIDIIVSAMTPTPKRAEVVDFADIVYSFGEGLVVADSDKSDYKSAQDLKGETVGAPAGTTYGDKLKALGIFKEVKYYDTTSDMLHDLANGRIKGAFQDYPLLKALAAKGGMPGVHVDEAYKPLDTAGVAIAVQKGNRVLLDKINAGISQMKADGSLAAILNKWGLH</sequence>
<dbReference type="CDD" id="cd13530">
    <property type="entry name" value="PBP2_peptides_like"/>
    <property type="match status" value="1"/>
</dbReference>
<evidence type="ECO:0000259" key="2">
    <source>
        <dbReference type="SMART" id="SM00062"/>
    </source>
</evidence>
<gene>
    <name evidence="3" type="ORF">EOS_37905</name>
</gene>